<protein>
    <submittedName>
        <fullName evidence="1">Uncharacterized protein</fullName>
    </submittedName>
</protein>
<organism evidence="1 2">
    <name type="scientific">Undibacterium squillarum</name>
    <dbReference type="NCBI Taxonomy" id="1131567"/>
    <lineage>
        <taxon>Bacteria</taxon>
        <taxon>Pseudomonadati</taxon>
        <taxon>Pseudomonadota</taxon>
        <taxon>Betaproteobacteria</taxon>
        <taxon>Burkholderiales</taxon>
        <taxon>Oxalobacteraceae</taxon>
        <taxon>Undibacterium</taxon>
    </lineage>
</organism>
<dbReference type="Proteomes" id="UP000653343">
    <property type="component" value="Unassembled WGS sequence"/>
</dbReference>
<dbReference type="EMBL" id="BMYU01000004">
    <property type="protein sequence ID" value="GGX41825.1"/>
    <property type="molecule type" value="Genomic_DNA"/>
</dbReference>
<proteinExistence type="predicted"/>
<comment type="caution">
    <text evidence="1">The sequence shown here is derived from an EMBL/GenBank/DDBJ whole genome shotgun (WGS) entry which is preliminary data.</text>
</comment>
<keyword evidence="2" id="KW-1185">Reference proteome</keyword>
<accession>A0ABQ2Y0K9</accession>
<evidence type="ECO:0000313" key="1">
    <source>
        <dbReference type="EMBL" id="GGX41825.1"/>
    </source>
</evidence>
<gene>
    <name evidence="1" type="ORF">GCM10010946_20430</name>
</gene>
<name>A0ABQ2Y0K9_9BURK</name>
<evidence type="ECO:0000313" key="2">
    <source>
        <dbReference type="Proteomes" id="UP000653343"/>
    </source>
</evidence>
<reference evidence="2" key="1">
    <citation type="journal article" date="2019" name="Int. J. Syst. Evol. Microbiol.">
        <title>The Global Catalogue of Microorganisms (GCM) 10K type strain sequencing project: providing services to taxonomists for standard genome sequencing and annotation.</title>
        <authorList>
            <consortium name="The Broad Institute Genomics Platform"/>
            <consortium name="The Broad Institute Genome Sequencing Center for Infectious Disease"/>
            <person name="Wu L."/>
            <person name="Ma J."/>
        </authorList>
    </citation>
    <scope>NUCLEOTIDE SEQUENCE [LARGE SCALE GENOMIC DNA]</scope>
    <source>
        <strain evidence="2">KCTC 23917</strain>
    </source>
</reference>
<sequence length="66" mass="7510">MPNTAFEPFSGDFQASRCPSELELAGSQQLDGRDRQLNKEICSHQIRNKKPVIQVFGNNRRSCDLM</sequence>